<dbReference type="Proteomes" id="UP000315344">
    <property type="component" value="Unassembled WGS sequence"/>
</dbReference>
<name>A0A533ID46_PARDE</name>
<dbReference type="AlphaFoldDB" id="A0A533ID46"/>
<protein>
    <recommendedName>
        <fullName evidence="4">Lipoprotein</fullName>
    </recommendedName>
</protein>
<sequence length="149" mass="15760">MKRFMILGAASAITALTAACMPTTEEPISRAEADMRIEETTAPAAPVEASGAVEPANTLNGSYNLRSTECGVAASEGALTIQGSRFQFYESQCTAVRSTSQADAAEVQLSCDGEGQAFERLVKLRLSPGVLQMEENAVGLRYYRCPAAS</sequence>
<evidence type="ECO:0008006" key="4">
    <source>
        <dbReference type="Google" id="ProtNLM"/>
    </source>
</evidence>
<keyword evidence="1" id="KW-0732">Signal</keyword>
<evidence type="ECO:0000313" key="3">
    <source>
        <dbReference type="Proteomes" id="UP000315344"/>
    </source>
</evidence>
<accession>A0A533ID46</accession>
<comment type="caution">
    <text evidence="2">The sequence shown here is derived from an EMBL/GenBank/DDBJ whole genome shotgun (WGS) entry which is preliminary data.</text>
</comment>
<organism evidence="2 3">
    <name type="scientific">Paracoccus denitrificans</name>
    <dbReference type="NCBI Taxonomy" id="266"/>
    <lineage>
        <taxon>Bacteria</taxon>
        <taxon>Pseudomonadati</taxon>
        <taxon>Pseudomonadota</taxon>
        <taxon>Alphaproteobacteria</taxon>
        <taxon>Rhodobacterales</taxon>
        <taxon>Paracoccaceae</taxon>
        <taxon>Paracoccus</taxon>
    </lineage>
</organism>
<evidence type="ECO:0000313" key="2">
    <source>
        <dbReference type="EMBL" id="TKW68691.1"/>
    </source>
</evidence>
<evidence type="ECO:0000256" key="1">
    <source>
        <dbReference type="SAM" id="SignalP"/>
    </source>
</evidence>
<feature type="chain" id="PRO_5021993760" description="Lipoprotein" evidence="1">
    <location>
        <begin position="19"/>
        <end position="149"/>
    </location>
</feature>
<dbReference type="EMBL" id="VAFL01000001">
    <property type="protein sequence ID" value="TKW68691.1"/>
    <property type="molecule type" value="Genomic_DNA"/>
</dbReference>
<proteinExistence type="predicted"/>
<gene>
    <name evidence="2" type="ORF">DI616_01470</name>
</gene>
<reference evidence="2 3" key="1">
    <citation type="journal article" date="2017" name="Nat. Commun.">
        <title>In situ click chemistry generation of cyclooxygenase-2 inhibitors.</title>
        <authorList>
            <person name="Bhardwaj A."/>
            <person name="Kaur J."/>
            <person name="Wuest M."/>
            <person name="Wuest F."/>
        </authorList>
    </citation>
    <scope>NUCLEOTIDE SEQUENCE [LARGE SCALE GENOMIC DNA]</scope>
    <source>
        <strain evidence="2">S2_012_000_R3_94</strain>
    </source>
</reference>
<feature type="signal peptide" evidence="1">
    <location>
        <begin position="1"/>
        <end position="18"/>
    </location>
</feature>
<dbReference type="PROSITE" id="PS51257">
    <property type="entry name" value="PROKAR_LIPOPROTEIN"/>
    <property type="match status" value="1"/>
</dbReference>